<dbReference type="RefSeq" id="WP_127081406.1">
    <property type="nucleotide sequence ID" value="NZ_RSCL01000006.1"/>
</dbReference>
<dbReference type="Proteomes" id="UP000271624">
    <property type="component" value="Unassembled WGS sequence"/>
</dbReference>
<comment type="caution">
    <text evidence="2">The sequence shown here is derived from an EMBL/GenBank/DDBJ whole genome shotgun (WGS) entry which is preliminary data.</text>
</comment>
<dbReference type="InterPro" id="IPR027417">
    <property type="entry name" value="P-loop_NTPase"/>
</dbReference>
<dbReference type="Pfam" id="PF13175">
    <property type="entry name" value="AAA_15"/>
    <property type="match status" value="1"/>
</dbReference>
<dbReference type="PANTHER" id="PTHR43581">
    <property type="entry name" value="ATP/GTP PHOSPHATASE"/>
    <property type="match status" value="1"/>
</dbReference>
<dbReference type="InterPro" id="IPR051396">
    <property type="entry name" value="Bact_Antivir_Def_Nuclease"/>
</dbReference>
<dbReference type="InterPro" id="IPR041685">
    <property type="entry name" value="AAA_GajA/Old/RecF-like"/>
</dbReference>
<reference evidence="2" key="1">
    <citation type="submission" date="2018-12" db="EMBL/GenBank/DDBJ databases">
        <authorList>
            <person name="Will S."/>
            <person name="Neumann-Schaal M."/>
            <person name="Henke P."/>
        </authorList>
    </citation>
    <scope>NUCLEOTIDE SEQUENCE</scope>
    <source>
        <strain evidence="2">PCC 7102</strain>
    </source>
</reference>
<evidence type="ECO:0000313" key="2">
    <source>
        <dbReference type="EMBL" id="RUT06616.1"/>
    </source>
</evidence>
<name>A0A433VKK7_9CYAN</name>
<dbReference type="OrthoDB" id="9801813at2"/>
<dbReference type="Gene3D" id="3.40.50.300">
    <property type="entry name" value="P-loop containing nucleotide triphosphate hydrolases"/>
    <property type="match status" value="1"/>
</dbReference>
<feature type="domain" description="Endonuclease GajA/Old nuclease/RecF-like AAA" evidence="1">
    <location>
        <begin position="2"/>
        <end position="402"/>
    </location>
</feature>
<organism evidence="2 3">
    <name type="scientific">Dulcicalothrix desertica PCC 7102</name>
    <dbReference type="NCBI Taxonomy" id="232991"/>
    <lineage>
        <taxon>Bacteria</taxon>
        <taxon>Bacillati</taxon>
        <taxon>Cyanobacteriota</taxon>
        <taxon>Cyanophyceae</taxon>
        <taxon>Nostocales</taxon>
        <taxon>Calotrichaceae</taxon>
        <taxon>Dulcicalothrix</taxon>
    </lineage>
</organism>
<dbReference type="PANTHER" id="PTHR43581:SF2">
    <property type="entry name" value="EXCINUCLEASE ATPASE SUBUNIT"/>
    <property type="match status" value="1"/>
</dbReference>
<accession>A0A433VKK7</accession>
<proteinExistence type="predicted"/>
<sequence length="408" mass="46849">MRIKISNLGAIEQAEINLKPLTIFVGANSTGKTWTAYTLASIFGQYGFDKYIKAYNKTHIKYELLENAFDTFLQIGSTQIDLIEFANNCADKYINDVSSLAPDWIPEYLNTERANFQNLKLDIELSNSKINIIDKIKNYSLDKHVSFGSQFTVKIIKQQGENDIYFFIIYEGDSKKTPQVLEKVFKEIFSETIFEIIHKCLYSYTYIFPTERTAYTGFPFAFNTKEIKLNIDKLIQDIEQEDISETKVNHNQEKVLIKLIKLRELLNENADEQKTSKDNKPRIKGNAAIQSLIEVIAKASTIEDITRKQQAQENSKIQDYIDLAQALERNILYGNIEIDSSKLQNEIVFHPLNNGASLEMQVSSSMVKELAPLLLCLRYLAEPNDLLIIDEPEMNLHPEAQVHCMYPP</sequence>
<dbReference type="SUPFAM" id="SSF52540">
    <property type="entry name" value="P-loop containing nucleoside triphosphate hydrolases"/>
    <property type="match status" value="1"/>
</dbReference>
<gene>
    <name evidence="2" type="ORF">DSM106972_028730</name>
</gene>
<dbReference type="EMBL" id="RSCL01000006">
    <property type="protein sequence ID" value="RUT06616.1"/>
    <property type="molecule type" value="Genomic_DNA"/>
</dbReference>
<evidence type="ECO:0000313" key="3">
    <source>
        <dbReference type="Proteomes" id="UP000271624"/>
    </source>
</evidence>
<dbReference type="AlphaFoldDB" id="A0A433VKK7"/>
<reference evidence="2" key="2">
    <citation type="journal article" date="2019" name="Genome Biol. Evol.">
        <title>Day and night: Metabolic profiles and evolutionary relationships of six axenic non-marine cyanobacteria.</title>
        <authorList>
            <person name="Will S.E."/>
            <person name="Henke P."/>
            <person name="Boedeker C."/>
            <person name="Huang S."/>
            <person name="Brinkmann H."/>
            <person name="Rohde M."/>
            <person name="Jarek M."/>
            <person name="Friedl T."/>
            <person name="Seufert S."/>
            <person name="Schumacher M."/>
            <person name="Overmann J."/>
            <person name="Neumann-Schaal M."/>
            <person name="Petersen J."/>
        </authorList>
    </citation>
    <scope>NUCLEOTIDE SEQUENCE [LARGE SCALE GENOMIC DNA]</scope>
    <source>
        <strain evidence="2">PCC 7102</strain>
    </source>
</reference>
<protein>
    <recommendedName>
        <fullName evidence="1">Endonuclease GajA/Old nuclease/RecF-like AAA domain-containing protein</fullName>
    </recommendedName>
</protein>
<evidence type="ECO:0000259" key="1">
    <source>
        <dbReference type="Pfam" id="PF13175"/>
    </source>
</evidence>
<keyword evidence="3" id="KW-1185">Reference proteome</keyword>